<dbReference type="AlphaFoldDB" id="A0A830GSM6"/>
<keyword evidence="2" id="KW-1185">Reference proteome</keyword>
<evidence type="ECO:0000313" key="2">
    <source>
        <dbReference type="Proteomes" id="UP000610960"/>
    </source>
</evidence>
<comment type="caution">
    <text evidence="1">The sequence shown here is derived from an EMBL/GenBank/DDBJ whole genome shotgun (WGS) entry which is preliminary data.</text>
</comment>
<sequence>MQIEAKVYNALLDAVSNARKESRKMTPRETQAMLKDLKIEGKELVHSKALQMVNNQLWYNVNALHKLKKKGRRVRKLRYKKAMKVILQPVRFQSSGR</sequence>
<organism evidence="1 2">
    <name type="scientific">Thermocladium modestius</name>
    <dbReference type="NCBI Taxonomy" id="62609"/>
    <lineage>
        <taxon>Archaea</taxon>
        <taxon>Thermoproteota</taxon>
        <taxon>Thermoprotei</taxon>
        <taxon>Thermoproteales</taxon>
        <taxon>Thermoproteaceae</taxon>
        <taxon>Thermocladium</taxon>
    </lineage>
</organism>
<dbReference type="EMBL" id="BMNL01000001">
    <property type="protein sequence ID" value="GGP19266.1"/>
    <property type="molecule type" value="Genomic_DNA"/>
</dbReference>
<protein>
    <submittedName>
        <fullName evidence="1">Uncharacterized protein</fullName>
    </submittedName>
</protein>
<accession>A0A830GSM6</accession>
<name>A0A830GSM6_9CREN</name>
<proteinExistence type="predicted"/>
<reference evidence="1" key="1">
    <citation type="journal article" date="2014" name="Int. J. Syst. Evol. Microbiol.">
        <title>Complete genome sequence of Corynebacterium casei LMG S-19264T (=DSM 44701T), isolated from a smear-ripened cheese.</title>
        <authorList>
            <consortium name="US DOE Joint Genome Institute (JGI-PGF)"/>
            <person name="Walter F."/>
            <person name="Albersmeier A."/>
            <person name="Kalinowski J."/>
            <person name="Ruckert C."/>
        </authorList>
    </citation>
    <scope>NUCLEOTIDE SEQUENCE</scope>
    <source>
        <strain evidence="1">JCM 10088</strain>
    </source>
</reference>
<dbReference type="Proteomes" id="UP000610960">
    <property type="component" value="Unassembled WGS sequence"/>
</dbReference>
<gene>
    <name evidence="1" type="ORF">GCM10007981_02260</name>
</gene>
<evidence type="ECO:0000313" key="1">
    <source>
        <dbReference type="EMBL" id="GGP19266.1"/>
    </source>
</evidence>
<reference evidence="1" key="2">
    <citation type="submission" date="2020-09" db="EMBL/GenBank/DDBJ databases">
        <authorList>
            <person name="Sun Q."/>
            <person name="Ohkuma M."/>
        </authorList>
    </citation>
    <scope>NUCLEOTIDE SEQUENCE</scope>
    <source>
        <strain evidence="1">JCM 10088</strain>
    </source>
</reference>